<accession>A0AAU9CTJ6</accession>
<dbReference type="PIRSF" id="PIRSF039032">
    <property type="entry name" value="HigB-2"/>
    <property type="match status" value="1"/>
</dbReference>
<gene>
    <name evidence="1" type="ORF">MIT9_P0810</name>
</gene>
<name>A0AAU9CTJ6_9GAMM</name>
<dbReference type="EMBL" id="AP024714">
    <property type="protein sequence ID" value="BCX81232.1"/>
    <property type="molecule type" value="Genomic_DNA"/>
</dbReference>
<keyword evidence="2" id="KW-1185">Reference proteome</keyword>
<dbReference type="InterPro" id="IPR009387">
    <property type="entry name" value="HigB-2"/>
</dbReference>
<dbReference type="RefSeq" id="WP_317706166.1">
    <property type="nucleotide sequence ID" value="NZ_AP024714.1"/>
</dbReference>
<dbReference type="Proteomes" id="UP001321825">
    <property type="component" value="Chromosome"/>
</dbReference>
<proteinExistence type="predicted"/>
<protein>
    <recommendedName>
        <fullName evidence="3">Addiction module toxin RelE</fullName>
    </recommendedName>
</protein>
<evidence type="ECO:0000313" key="1">
    <source>
        <dbReference type="EMBL" id="BCX81232.1"/>
    </source>
</evidence>
<reference evidence="2" key="1">
    <citation type="journal article" date="2024" name="Int. J. Syst. Evol. Microbiol.">
        <title>Methylomarinovum tepidoasis sp. nov., a moderately thermophilic methanotroph of the family Methylothermaceae isolated from a deep-sea hydrothermal field.</title>
        <authorList>
            <person name="Hirayama H."/>
            <person name="Takaki Y."/>
            <person name="Abe M."/>
            <person name="Miyazaki M."/>
            <person name="Uematsu K."/>
            <person name="Matsui Y."/>
            <person name="Takai K."/>
        </authorList>
    </citation>
    <scope>NUCLEOTIDE SEQUENCE [LARGE SCALE GENOMIC DNA]</scope>
    <source>
        <strain evidence="2">IT-9</strain>
    </source>
</reference>
<organism evidence="1 2">
    <name type="scientific">Methylomarinovum caldicuralii</name>
    <dbReference type="NCBI Taxonomy" id="438856"/>
    <lineage>
        <taxon>Bacteria</taxon>
        <taxon>Pseudomonadati</taxon>
        <taxon>Pseudomonadota</taxon>
        <taxon>Gammaproteobacteria</taxon>
        <taxon>Methylococcales</taxon>
        <taxon>Methylothermaceae</taxon>
        <taxon>Methylomarinovum</taxon>
    </lineage>
</organism>
<sequence>MITVAETGVFQRKAASLLTPEEKAALIAYLAEHPQTGVLIPGTGGLRKLRWGRGVKGKRGGLRIVYYYHNATMPLYLLTVFGKNERVDLSAEERKRLAAMVEQLIAQWRKHYDQSI</sequence>
<evidence type="ECO:0000313" key="2">
    <source>
        <dbReference type="Proteomes" id="UP001321825"/>
    </source>
</evidence>
<dbReference type="AlphaFoldDB" id="A0AAU9CTJ6"/>
<dbReference type="KEGG" id="mcau:MIT9_P0810"/>
<evidence type="ECO:0008006" key="3">
    <source>
        <dbReference type="Google" id="ProtNLM"/>
    </source>
</evidence>